<sequence>MSCPRHSRCNILQPAQIFQGHDEHAGVTSIHEISQNLAHILHEVASIRRLGDQVQLLRKEVESLTEGVDSVSKVTSQCKIRVDETGGKLEDVIRGLSDFTSDVHTWIHNGEGDEEPTKSSAMDDSAGDEGGAEVPSKALDWMQYIDETGISLGFE</sequence>
<protein>
    <submittedName>
        <fullName evidence="2">Uncharacterized protein</fullName>
    </submittedName>
</protein>
<keyword evidence="3" id="KW-1185">Reference proteome</keyword>
<feature type="region of interest" description="Disordered" evidence="1">
    <location>
        <begin position="108"/>
        <end position="138"/>
    </location>
</feature>
<accession>A0A9P8Y8Q8</accession>
<organism evidence="2 3">
    <name type="scientific">Microdochium trichocladiopsis</name>
    <dbReference type="NCBI Taxonomy" id="1682393"/>
    <lineage>
        <taxon>Eukaryota</taxon>
        <taxon>Fungi</taxon>
        <taxon>Dikarya</taxon>
        <taxon>Ascomycota</taxon>
        <taxon>Pezizomycotina</taxon>
        <taxon>Sordariomycetes</taxon>
        <taxon>Xylariomycetidae</taxon>
        <taxon>Xylariales</taxon>
        <taxon>Microdochiaceae</taxon>
        <taxon>Microdochium</taxon>
    </lineage>
</organism>
<dbReference type="EMBL" id="JAGTJQ010000004">
    <property type="protein sequence ID" value="KAH7033048.1"/>
    <property type="molecule type" value="Genomic_DNA"/>
</dbReference>
<dbReference type="RefSeq" id="XP_046013880.1">
    <property type="nucleotide sequence ID" value="XM_046162532.1"/>
</dbReference>
<dbReference type="Proteomes" id="UP000756346">
    <property type="component" value="Unassembled WGS sequence"/>
</dbReference>
<reference evidence="2" key="1">
    <citation type="journal article" date="2021" name="Nat. Commun.">
        <title>Genetic determinants of endophytism in the Arabidopsis root mycobiome.</title>
        <authorList>
            <person name="Mesny F."/>
            <person name="Miyauchi S."/>
            <person name="Thiergart T."/>
            <person name="Pickel B."/>
            <person name="Atanasova L."/>
            <person name="Karlsson M."/>
            <person name="Huettel B."/>
            <person name="Barry K.W."/>
            <person name="Haridas S."/>
            <person name="Chen C."/>
            <person name="Bauer D."/>
            <person name="Andreopoulos W."/>
            <person name="Pangilinan J."/>
            <person name="LaButti K."/>
            <person name="Riley R."/>
            <person name="Lipzen A."/>
            <person name="Clum A."/>
            <person name="Drula E."/>
            <person name="Henrissat B."/>
            <person name="Kohler A."/>
            <person name="Grigoriev I.V."/>
            <person name="Martin F.M."/>
            <person name="Hacquard S."/>
        </authorList>
    </citation>
    <scope>NUCLEOTIDE SEQUENCE</scope>
    <source>
        <strain evidence="2">MPI-CAGE-CH-0230</strain>
    </source>
</reference>
<evidence type="ECO:0000256" key="1">
    <source>
        <dbReference type="SAM" id="MobiDB-lite"/>
    </source>
</evidence>
<evidence type="ECO:0000313" key="2">
    <source>
        <dbReference type="EMBL" id="KAH7033048.1"/>
    </source>
</evidence>
<dbReference type="GeneID" id="70192078"/>
<name>A0A9P8Y8Q8_9PEZI</name>
<evidence type="ECO:0000313" key="3">
    <source>
        <dbReference type="Proteomes" id="UP000756346"/>
    </source>
</evidence>
<comment type="caution">
    <text evidence="2">The sequence shown here is derived from an EMBL/GenBank/DDBJ whole genome shotgun (WGS) entry which is preliminary data.</text>
</comment>
<dbReference type="OrthoDB" id="10407917at2759"/>
<proteinExistence type="predicted"/>
<dbReference type="AlphaFoldDB" id="A0A9P8Y8Q8"/>
<gene>
    <name evidence="2" type="ORF">B0I36DRAFT_430369</name>
</gene>